<organism evidence="2">
    <name type="scientific">viral metagenome</name>
    <dbReference type="NCBI Taxonomy" id="1070528"/>
    <lineage>
        <taxon>unclassified sequences</taxon>
        <taxon>metagenomes</taxon>
        <taxon>organismal metagenomes</taxon>
    </lineage>
</organism>
<keyword evidence="1" id="KW-0812">Transmembrane</keyword>
<dbReference type="AlphaFoldDB" id="A0A6C0DN02"/>
<feature type="transmembrane region" description="Helical" evidence="1">
    <location>
        <begin position="84"/>
        <end position="106"/>
    </location>
</feature>
<evidence type="ECO:0000313" key="2">
    <source>
        <dbReference type="EMBL" id="QHT17933.1"/>
    </source>
</evidence>
<keyword evidence="1" id="KW-0472">Membrane</keyword>
<evidence type="ECO:0008006" key="3">
    <source>
        <dbReference type="Google" id="ProtNLM"/>
    </source>
</evidence>
<accession>A0A6C0DN02</accession>
<feature type="transmembrane region" description="Helical" evidence="1">
    <location>
        <begin position="145"/>
        <end position="163"/>
    </location>
</feature>
<dbReference type="EMBL" id="MN739646">
    <property type="protein sequence ID" value="QHT17933.1"/>
    <property type="molecule type" value="Genomic_DNA"/>
</dbReference>
<name>A0A6C0DN02_9ZZZZ</name>
<reference evidence="2" key="1">
    <citation type="journal article" date="2020" name="Nature">
        <title>Giant virus diversity and host interactions through global metagenomics.</title>
        <authorList>
            <person name="Schulz F."/>
            <person name="Roux S."/>
            <person name="Paez-Espino D."/>
            <person name="Jungbluth S."/>
            <person name="Walsh D.A."/>
            <person name="Denef V.J."/>
            <person name="McMahon K.D."/>
            <person name="Konstantinidis K.T."/>
            <person name="Eloe-Fadrosh E.A."/>
            <person name="Kyrpides N.C."/>
            <person name="Woyke T."/>
        </authorList>
    </citation>
    <scope>NUCLEOTIDE SEQUENCE</scope>
    <source>
        <strain evidence="2">GVMAG-M-3300023174-3</strain>
    </source>
</reference>
<proteinExistence type="predicted"/>
<evidence type="ECO:0000256" key="1">
    <source>
        <dbReference type="SAM" id="Phobius"/>
    </source>
</evidence>
<feature type="transmembrane region" description="Helical" evidence="1">
    <location>
        <begin position="36"/>
        <end position="54"/>
    </location>
</feature>
<sequence>MNLDVVAFGYLFLRLAPFILVCFFSLASIFNQDLRGLIYLIGLLLACSSVAMVGKYANSYNILLPEPTQPELCKLITVGDSDMFAALPLSQTTFGYTFAYLMFFILKSKNNLVQQNIATIVFFPLLILADLAWNKKNNCYRISSSMVALFVSGLIGVIWAAIIESTNSPNLPYFSGMSNGEVCSRPTKQSFKCNVYKNGKLISKNIGG</sequence>
<protein>
    <recommendedName>
        <fullName evidence="3">Phosphatidic acid phosphatase type 2/haloperoxidase domain-containing protein</fullName>
    </recommendedName>
</protein>
<feature type="transmembrane region" description="Helical" evidence="1">
    <location>
        <begin position="7"/>
        <end position="30"/>
    </location>
</feature>
<keyword evidence="1" id="KW-1133">Transmembrane helix</keyword>